<dbReference type="EC" id="2.8.1.1" evidence="5"/>
<dbReference type="CDD" id="cd01448">
    <property type="entry name" value="TST_Repeat_1"/>
    <property type="match status" value="1"/>
</dbReference>
<evidence type="ECO:0000259" key="4">
    <source>
        <dbReference type="PROSITE" id="PS50206"/>
    </source>
</evidence>
<sequence>MSAQTSSQKPNADPARFLASAGWLHQHLDDKNLVIIDARFDVRVNQDGSFEEIPGRDGYEQGHIPGAQFVDLHADLADATNPTRILAADNFAALMSRLGVGPQTTVVLYDARGGVWAARLWWALRYYGHDAVKMLDGGLSAWLAADLPLQTQIQAPATAQFIAKPRPELRVEKAEVLAAIDDPAICLVDALPAPFYRGLAGLYPHHQKGHIPGAKNLPAEDNLDPKTLCIKPLQELRALWQTVDILPEQKVITYCGGGIYASFALFVLALLGHENMALYDASWMEWGQDETLPVETGRTKT</sequence>
<evidence type="ECO:0000256" key="2">
    <source>
        <dbReference type="ARBA" id="ARBA00022737"/>
    </source>
</evidence>
<dbReference type="EMBL" id="UOEE01000200">
    <property type="protein sequence ID" value="VAV95322.1"/>
    <property type="molecule type" value="Genomic_DNA"/>
</dbReference>
<reference evidence="5" key="1">
    <citation type="submission" date="2018-06" db="EMBL/GenBank/DDBJ databases">
        <authorList>
            <person name="Zhirakovskaya E."/>
        </authorList>
    </citation>
    <scope>NUCLEOTIDE SEQUENCE</scope>
</reference>
<evidence type="ECO:0000256" key="3">
    <source>
        <dbReference type="SAM" id="Phobius"/>
    </source>
</evidence>
<dbReference type="PROSITE" id="PS50206">
    <property type="entry name" value="RHODANESE_3"/>
    <property type="match status" value="2"/>
</dbReference>
<keyword evidence="2" id="KW-0677">Repeat</keyword>
<dbReference type="PANTHER" id="PTHR11364">
    <property type="entry name" value="THIOSULFATE SULFERTANSFERASE"/>
    <property type="match status" value="1"/>
</dbReference>
<evidence type="ECO:0000256" key="1">
    <source>
        <dbReference type="ARBA" id="ARBA00022679"/>
    </source>
</evidence>
<feature type="domain" description="Rhodanese" evidence="4">
    <location>
        <begin position="181"/>
        <end position="295"/>
    </location>
</feature>
<dbReference type="Pfam" id="PF00581">
    <property type="entry name" value="Rhodanese"/>
    <property type="match status" value="2"/>
</dbReference>
<keyword evidence="3" id="KW-1133">Transmembrane helix</keyword>
<dbReference type="InterPro" id="IPR001763">
    <property type="entry name" value="Rhodanese-like_dom"/>
</dbReference>
<accession>A0A3B0RV35</accession>
<dbReference type="PROSITE" id="PS00380">
    <property type="entry name" value="RHODANESE_1"/>
    <property type="match status" value="1"/>
</dbReference>
<dbReference type="CDD" id="cd01449">
    <property type="entry name" value="TST_Repeat_2"/>
    <property type="match status" value="1"/>
</dbReference>
<dbReference type="Gene3D" id="3.40.250.10">
    <property type="entry name" value="Rhodanese-like domain"/>
    <property type="match status" value="2"/>
</dbReference>
<keyword evidence="3" id="KW-0472">Membrane</keyword>
<organism evidence="5">
    <name type="scientific">hydrothermal vent metagenome</name>
    <dbReference type="NCBI Taxonomy" id="652676"/>
    <lineage>
        <taxon>unclassified sequences</taxon>
        <taxon>metagenomes</taxon>
        <taxon>ecological metagenomes</taxon>
    </lineage>
</organism>
<gene>
    <name evidence="5" type="ORF">MNBD_ALPHA06-56</name>
</gene>
<dbReference type="GO" id="GO:0004792">
    <property type="term" value="F:thiosulfate-cyanide sulfurtransferase activity"/>
    <property type="evidence" value="ECO:0007669"/>
    <property type="project" value="UniProtKB-EC"/>
</dbReference>
<keyword evidence="1 5" id="KW-0808">Transferase</keyword>
<evidence type="ECO:0000313" key="5">
    <source>
        <dbReference type="EMBL" id="VAV95322.1"/>
    </source>
</evidence>
<dbReference type="InterPro" id="IPR045078">
    <property type="entry name" value="TST/MPST-like"/>
</dbReference>
<feature type="domain" description="Rhodanese" evidence="4">
    <location>
        <begin position="29"/>
        <end position="151"/>
    </location>
</feature>
<dbReference type="SMART" id="SM00450">
    <property type="entry name" value="RHOD"/>
    <property type="match status" value="2"/>
</dbReference>
<dbReference type="PANTHER" id="PTHR11364:SF27">
    <property type="entry name" value="SULFURTRANSFERASE"/>
    <property type="match status" value="1"/>
</dbReference>
<name>A0A3B0RV35_9ZZZZ</name>
<feature type="transmembrane region" description="Helical" evidence="3">
    <location>
        <begin position="251"/>
        <end position="271"/>
    </location>
</feature>
<protein>
    <submittedName>
        <fullName evidence="5">Thiosulfate sulfurtransferase, rhodanese</fullName>
        <ecNumber evidence="5">2.8.1.1</ecNumber>
    </submittedName>
</protein>
<dbReference type="AlphaFoldDB" id="A0A3B0RV35"/>
<proteinExistence type="predicted"/>
<dbReference type="InterPro" id="IPR036873">
    <property type="entry name" value="Rhodanese-like_dom_sf"/>
</dbReference>
<dbReference type="SUPFAM" id="SSF52821">
    <property type="entry name" value="Rhodanese/Cell cycle control phosphatase"/>
    <property type="match status" value="2"/>
</dbReference>
<dbReference type="InterPro" id="IPR001307">
    <property type="entry name" value="Thiosulphate_STrfase_CS"/>
</dbReference>
<keyword evidence="3" id="KW-0812">Transmembrane</keyword>